<dbReference type="InterPro" id="IPR001841">
    <property type="entry name" value="Znf_RING"/>
</dbReference>
<dbReference type="Pfam" id="PF00643">
    <property type="entry name" value="zf-B_box"/>
    <property type="match status" value="1"/>
</dbReference>
<evidence type="ECO:0000256" key="3">
    <source>
        <dbReference type="ARBA" id="ARBA00022833"/>
    </source>
</evidence>
<feature type="domain" description="B box-type" evidence="7">
    <location>
        <begin position="94"/>
        <end position="141"/>
    </location>
</feature>
<dbReference type="EC" id="2.3.2.27" evidence="8"/>
<sequence length="515" mass="58573">MSGAVENPDSPPGDIVCGVCNKVFQKPRMLPCLHSMCFECLQRILDTNKTADTIECPTCEETIEISAHDAREFPSNEYLITIIDVYFSRHGGDKHCAICDLRSKKIQAKFKCVDCEDFLCESCGGAHSSTRMTIEHNVLSLDELARGSHDDIIRDKRMMHCEHHEKEVLDHYCKSCNILVCRECRLGDHFDHSAVPVTEVDESKHLFDADVESETVVRELDKSEQTAIDEVEHTSKELQERIEKEKTELIDTVKKHVSNEKERINGQKDDINKRHALLTYGSEFCSRVTENGKEAEIIYMEPELSGRLRYLDRLSQPNTNIRCQFPEVKLRNLYGNVNNIKFFEFTPSTASTVASILPPGVEESDIPKVLSLNLKRRINVFLSDDETSPKITGLCVIKNEIYVSDYANRKIKIFSLKGEHIDTLHNIAAFSITGFDDVIAVSDHFAVTILSKDESIKYRVDLQSTSASYPLTTMHGNTFVVANSKNHFTWFMTSMELTLKIIKWHDLLENLSAAR</sequence>
<dbReference type="PROSITE" id="PS00518">
    <property type="entry name" value="ZF_RING_1"/>
    <property type="match status" value="1"/>
</dbReference>
<dbReference type="OrthoDB" id="6161695at2759"/>
<dbReference type="InterPro" id="IPR047153">
    <property type="entry name" value="TRIM45/56/19-like"/>
</dbReference>
<proteinExistence type="predicted"/>
<keyword evidence="2 4" id="KW-0863">Zinc-finger</keyword>
<gene>
    <name evidence="8" type="ORF">MCOR_37968</name>
</gene>
<evidence type="ECO:0000259" key="6">
    <source>
        <dbReference type="PROSITE" id="PS50089"/>
    </source>
</evidence>
<protein>
    <submittedName>
        <fullName evidence="8">TRIM56</fullName>
        <ecNumber evidence="8">2.3.2.27</ecNumber>
    </submittedName>
</protein>
<dbReference type="Pfam" id="PF00097">
    <property type="entry name" value="zf-C3HC4"/>
    <property type="match status" value="1"/>
</dbReference>
<evidence type="ECO:0000256" key="4">
    <source>
        <dbReference type="PROSITE-ProRule" id="PRU00024"/>
    </source>
</evidence>
<keyword evidence="5" id="KW-0175">Coiled coil</keyword>
<dbReference type="AlphaFoldDB" id="A0A6J8D946"/>
<evidence type="ECO:0000256" key="2">
    <source>
        <dbReference type="ARBA" id="ARBA00022771"/>
    </source>
</evidence>
<keyword evidence="8" id="KW-0808">Transferase</keyword>
<dbReference type="Gene3D" id="3.30.160.60">
    <property type="entry name" value="Classic Zinc Finger"/>
    <property type="match status" value="1"/>
</dbReference>
<evidence type="ECO:0000313" key="9">
    <source>
        <dbReference type="Proteomes" id="UP000507470"/>
    </source>
</evidence>
<dbReference type="InterPro" id="IPR013083">
    <property type="entry name" value="Znf_RING/FYVE/PHD"/>
</dbReference>
<dbReference type="Gene3D" id="3.30.40.10">
    <property type="entry name" value="Zinc/RING finger domain, C3HC4 (zinc finger)"/>
    <property type="match status" value="1"/>
</dbReference>
<dbReference type="InterPro" id="IPR018957">
    <property type="entry name" value="Znf_C3HC4_RING-type"/>
</dbReference>
<evidence type="ECO:0000313" key="8">
    <source>
        <dbReference type="EMBL" id="CAC5404147.1"/>
    </source>
</evidence>
<dbReference type="SUPFAM" id="SSF57845">
    <property type="entry name" value="B-box zinc-binding domain"/>
    <property type="match status" value="1"/>
</dbReference>
<dbReference type="SMART" id="SM00184">
    <property type="entry name" value="RING"/>
    <property type="match status" value="1"/>
</dbReference>
<dbReference type="InterPro" id="IPR017907">
    <property type="entry name" value="Znf_RING_CS"/>
</dbReference>
<dbReference type="SMART" id="SM00336">
    <property type="entry name" value="BBOX"/>
    <property type="match status" value="2"/>
</dbReference>
<dbReference type="PANTHER" id="PTHR25462:SF291">
    <property type="entry name" value="E3 UBIQUITIN-PROTEIN LIGASE TRIM45"/>
    <property type="match status" value="1"/>
</dbReference>
<organism evidence="8 9">
    <name type="scientific">Mytilus coruscus</name>
    <name type="common">Sea mussel</name>
    <dbReference type="NCBI Taxonomy" id="42192"/>
    <lineage>
        <taxon>Eukaryota</taxon>
        <taxon>Metazoa</taxon>
        <taxon>Spiralia</taxon>
        <taxon>Lophotrochozoa</taxon>
        <taxon>Mollusca</taxon>
        <taxon>Bivalvia</taxon>
        <taxon>Autobranchia</taxon>
        <taxon>Pteriomorphia</taxon>
        <taxon>Mytilida</taxon>
        <taxon>Mytiloidea</taxon>
        <taxon>Mytilidae</taxon>
        <taxon>Mytilinae</taxon>
        <taxon>Mytilus</taxon>
    </lineage>
</organism>
<keyword evidence="9" id="KW-1185">Reference proteome</keyword>
<keyword evidence="8" id="KW-0012">Acyltransferase</keyword>
<accession>A0A6J8D946</accession>
<evidence type="ECO:0000256" key="5">
    <source>
        <dbReference type="SAM" id="Coils"/>
    </source>
</evidence>
<feature type="coiled-coil region" evidence="5">
    <location>
        <begin position="228"/>
        <end position="255"/>
    </location>
</feature>
<dbReference type="PROSITE" id="PS50119">
    <property type="entry name" value="ZF_BBOX"/>
    <property type="match status" value="2"/>
</dbReference>
<dbReference type="PANTHER" id="PTHR25462">
    <property type="entry name" value="BONUS, ISOFORM C-RELATED"/>
    <property type="match status" value="1"/>
</dbReference>
<keyword evidence="1" id="KW-0479">Metal-binding</keyword>
<feature type="domain" description="RING-type" evidence="6">
    <location>
        <begin position="17"/>
        <end position="60"/>
    </location>
</feature>
<dbReference type="PROSITE" id="PS50089">
    <property type="entry name" value="ZF_RING_2"/>
    <property type="match status" value="1"/>
</dbReference>
<dbReference type="GO" id="GO:0008270">
    <property type="term" value="F:zinc ion binding"/>
    <property type="evidence" value="ECO:0007669"/>
    <property type="project" value="UniProtKB-KW"/>
</dbReference>
<dbReference type="GO" id="GO:0061630">
    <property type="term" value="F:ubiquitin protein ligase activity"/>
    <property type="evidence" value="ECO:0007669"/>
    <property type="project" value="UniProtKB-EC"/>
</dbReference>
<evidence type="ECO:0000256" key="1">
    <source>
        <dbReference type="ARBA" id="ARBA00022723"/>
    </source>
</evidence>
<keyword evidence="3" id="KW-0862">Zinc</keyword>
<dbReference type="SUPFAM" id="SSF57850">
    <property type="entry name" value="RING/U-box"/>
    <property type="match status" value="1"/>
</dbReference>
<dbReference type="Proteomes" id="UP000507470">
    <property type="component" value="Unassembled WGS sequence"/>
</dbReference>
<name>A0A6J8D946_MYTCO</name>
<reference evidence="8 9" key="1">
    <citation type="submission" date="2020-06" db="EMBL/GenBank/DDBJ databases">
        <authorList>
            <person name="Li R."/>
            <person name="Bekaert M."/>
        </authorList>
    </citation>
    <scope>NUCLEOTIDE SEQUENCE [LARGE SCALE GENOMIC DNA]</scope>
    <source>
        <strain evidence="9">wild</strain>
    </source>
</reference>
<feature type="domain" description="B box-type" evidence="7">
    <location>
        <begin position="156"/>
        <end position="197"/>
    </location>
</feature>
<dbReference type="EMBL" id="CACVKT020006919">
    <property type="protein sequence ID" value="CAC5404147.1"/>
    <property type="molecule type" value="Genomic_DNA"/>
</dbReference>
<evidence type="ECO:0000259" key="7">
    <source>
        <dbReference type="PROSITE" id="PS50119"/>
    </source>
</evidence>
<dbReference type="InterPro" id="IPR000315">
    <property type="entry name" value="Znf_B-box"/>
</dbReference>